<accession>D7G976</accession>
<keyword evidence="3" id="KW-1185">Reference proteome</keyword>
<gene>
    <name evidence="2" type="ORF">Esi_0096_0007</name>
</gene>
<dbReference type="Proteomes" id="UP000002630">
    <property type="component" value="Linkage Group LG30"/>
</dbReference>
<evidence type="ECO:0000256" key="1">
    <source>
        <dbReference type="SAM" id="SignalP"/>
    </source>
</evidence>
<proteinExistence type="predicted"/>
<sequence length="268" mass="28842">MPLLGALFLALTSGAVIGRASGESVESSACEFSTFLSLRAEWDADDEPCQKKLSFELWTFMQAEGSAQSPDAQRVRASCVEHEEIGVVELITPKGYTMSDSVSAAPGSVVSETDHASSYQGATAMTFEAFCEDENIERVTRVASVLEAYPRNKRSGRTRRHLQSTTSEAGQAHQVAELIDGLKNLGCTRTTGEDQKLCVLSDSFNYFGDAATLKDSGDLPEVEVVKEIPEGYEGVDEGSAMIELAYDIASGATFKFSTAYGGEQSLVR</sequence>
<dbReference type="OrthoDB" id="10318681at2759"/>
<dbReference type="AlphaFoldDB" id="D7G976"/>
<feature type="signal peptide" evidence="1">
    <location>
        <begin position="1"/>
        <end position="22"/>
    </location>
</feature>
<keyword evidence="1" id="KW-0732">Signal</keyword>
<dbReference type="EMBL" id="FN649755">
    <property type="protein sequence ID" value="CBJ28203.1"/>
    <property type="molecule type" value="Genomic_DNA"/>
</dbReference>
<organism evidence="2 3">
    <name type="scientific">Ectocarpus siliculosus</name>
    <name type="common">Brown alga</name>
    <name type="synonym">Conferva siliculosa</name>
    <dbReference type="NCBI Taxonomy" id="2880"/>
    <lineage>
        <taxon>Eukaryota</taxon>
        <taxon>Sar</taxon>
        <taxon>Stramenopiles</taxon>
        <taxon>Ochrophyta</taxon>
        <taxon>PX clade</taxon>
        <taxon>Phaeophyceae</taxon>
        <taxon>Ectocarpales</taxon>
        <taxon>Ectocarpaceae</taxon>
        <taxon>Ectocarpus</taxon>
    </lineage>
</organism>
<evidence type="ECO:0000313" key="3">
    <source>
        <dbReference type="Proteomes" id="UP000002630"/>
    </source>
</evidence>
<protein>
    <submittedName>
        <fullName evidence="2">Fibronectin type III domain-containing protein</fullName>
    </submittedName>
</protein>
<evidence type="ECO:0000313" key="2">
    <source>
        <dbReference type="EMBL" id="CBJ28203.1"/>
    </source>
</evidence>
<dbReference type="InParanoid" id="D7G976"/>
<dbReference type="EMBL" id="FN649201">
    <property type="protein sequence ID" value="CBJ28203.1"/>
    <property type="molecule type" value="Genomic_DNA"/>
</dbReference>
<reference evidence="2 3" key="1">
    <citation type="journal article" date="2010" name="Nature">
        <title>The Ectocarpus genome and the independent evolution of multicellularity in brown algae.</title>
        <authorList>
            <person name="Cock J.M."/>
            <person name="Sterck L."/>
            <person name="Rouze P."/>
            <person name="Scornet D."/>
            <person name="Allen A.E."/>
            <person name="Amoutzias G."/>
            <person name="Anthouard V."/>
            <person name="Artiguenave F."/>
            <person name="Aury J.M."/>
            <person name="Badger J.H."/>
            <person name="Beszteri B."/>
            <person name="Billiau K."/>
            <person name="Bonnet E."/>
            <person name="Bothwell J.H."/>
            <person name="Bowler C."/>
            <person name="Boyen C."/>
            <person name="Brownlee C."/>
            <person name="Carrano C.J."/>
            <person name="Charrier B."/>
            <person name="Cho G.Y."/>
            <person name="Coelho S.M."/>
            <person name="Collen J."/>
            <person name="Corre E."/>
            <person name="Da Silva C."/>
            <person name="Delage L."/>
            <person name="Delaroque N."/>
            <person name="Dittami S.M."/>
            <person name="Doulbeau S."/>
            <person name="Elias M."/>
            <person name="Farnham G."/>
            <person name="Gachon C.M."/>
            <person name="Gschloessl B."/>
            <person name="Heesch S."/>
            <person name="Jabbari K."/>
            <person name="Jubin C."/>
            <person name="Kawai H."/>
            <person name="Kimura K."/>
            <person name="Kloareg B."/>
            <person name="Kupper F.C."/>
            <person name="Lang D."/>
            <person name="Le Bail A."/>
            <person name="Leblanc C."/>
            <person name="Lerouge P."/>
            <person name="Lohr M."/>
            <person name="Lopez P.J."/>
            <person name="Martens C."/>
            <person name="Maumus F."/>
            <person name="Michel G."/>
            <person name="Miranda-Saavedra D."/>
            <person name="Morales J."/>
            <person name="Moreau H."/>
            <person name="Motomura T."/>
            <person name="Nagasato C."/>
            <person name="Napoli C.A."/>
            <person name="Nelson D.R."/>
            <person name="Nyvall-Collen P."/>
            <person name="Peters A.F."/>
            <person name="Pommier C."/>
            <person name="Potin P."/>
            <person name="Poulain J."/>
            <person name="Quesneville H."/>
            <person name="Read B."/>
            <person name="Rensing S.A."/>
            <person name="Ritter A."/>
            <person name="Rousvoal S."/>
            <person name="Samanta M."/>
            <person name="Samson G."/>
            <person name="Schroeder D.C."/>
            <person name="Segurens B."/>
            <person name="Strittmatter M."/>
            <person name="Tonon T."/>
            <person name="Tregear J.W."/>
            <person name="Valentin K."/>
            <person name="von Dassow P."/>
            <person name="Yamagishi T."/>
            <person name="Van de Peer Y."/>
            <person name="Wincker P."/>
        </authorList>
    </citation>
    <scope>NUCLEOTIDE SEQUENCE [LARGE SCALE GENOMIC DNA]</scope>
    <source>
        <strain evidence="3">Ec32 / CCAP1310/4</strain>
    </source>
</reference>
<name>D7G976_ECTSI</name>
<feature type="chain" id="PRO_5003096284" evidence="1">
    <location>
        <begin position="23"/>
        <end position="268"/>
    </location>
</feature>